<dbReference type="RefSeq" id="WP_061428150.1">
    <property type="nucleotide sequence ID" value="NZ_CATNWY010000001.1"/>
</dbReference>
<dbReference type="PATRIC" id="fig|1502.177.peg.1743"/>
<accession>A0A127EIJ3</accession>
<protein>
    <recommendedName>
        <fullName evidence="3">DNA phosphorothioation-dependent restriction protein DptG</fullName>
    </recommendedName>
</protein>
<gene>
    <name evidence="1" type="ORF">JFP838_08500</name>
</gene>
<evidence type="ECO:0000313" key="1">
    <source>
        <dbReference type="EMBL" id="AMN35785.1"/>
    </source>
</evidence>
<dbReference type="Proteomes" id="UP000070260">
    <property type="component" value="Chromosome"/>
</dbReference>
<name>A0A127EIJ3_CLOPF</name>
<evidence type="ECO:0000313" key="2">
    <source>
        <dbReference type="Proteomes" id="UP000070260"/>
    </source>
</evidence>
<reference evidence="1 2" key="1">
    <citation type="journal article" date="2016" name="PLoS ONE">
        <title>Plasmid Characterization and Chromosome Analysis of Two netF+ Clostridium perfringens Isolates Associated with Foal and Canine Necrotizing Enteritis.</title>
        <authorList>
            <person name="Mehdizadeh Gohari I."/>
            <person name="Kropinski A.M."/>
            <person name="Weese S.J."/>
            <person name="Parreira V.R."/>
            <person name="Whitehead A.E."/>
            <person name="Boerlin P."/>
            <person name="Prescott J.F."/>
        </authorList>
    </citation>
    <scope>NUCLEOTIDE SEQUENCE [LARGE SCALE GENOMIC DNA]</scope>
    <source>
        <strain evidence="1 2">JP838</strain>
    </source>
</reference>
<dbReference type="EMBL" id="CP010994">
    <property type="protein sequence ID" value="AMN35785.1"/>
    <property type="molecule type" value="Genomic_DNA"/>
</dbReference>
<dbReference type="OrthoDB" id="2590988at2"/>
<sequence>MSEFNDYKIDLKEFKDGFKFTEKGLTHKQGSRYKLLPYAANEKTLVDDFSGVLGSFSRLISNKQIEGTFNYDEFIEEVAEQVGDYEGNLSEETFKDIIRTMFIEDGKLVNFDIKTLNYINSTKADEKIASFLYSVLFDENIKKEALSHYDTEVNNILYKLVLKSLPTLKEKKYSMGGYNCYVPYVKEMFIKDFRFLIKHEELYKDSLKRLLEYYYMFYISQLSIKLDKFENAELDKIEKVYYTLSWESTSKNRTAYRLGWELLKGKVNSLFSHAVALELLNTNGDENQLGYLELAEAYNLMDKDEIEESLREVVNIYQSQIKDIDWNEFKPTSKQSSVNGFNEVYRLYDSLEYQFNKGTRKRAYDAYKNWFVKFVEKNFGKRRGALGYNLNMTEDDIILMTKICINDKKKLKLNILFEEFEKRGIFFDRDSSKKIIQLYEKLNLLEKKSDSGDAQYVRSVL</sequence>
<dbReference type="NCBIfam" id="TIGR03236">
    <property type="entry name" value="dnd_assoc_1"/>
    <property type="match status" value="1"/>
</dbReference>
<dbReference type="InterPro" id="IPR017645">
    <property type="entry name" value="Dnd_assoc_1"/>
</dbReference>
<organism evidence="1 2">
    <name type="scientific">Clostridium perfringens</name>
    <dbReference type="NCBI Taxonomy" id="1502"/>
    <lineage>
        <taxon>Bacteria</taxon>
        <taxon>Bacillati</taxon>
        <taxon>Bacillota</taxon>
        <taxon>Clostridia</taxon>
        <taxon>Eubacteriales</taxon>
        <taxon>Clostridiaceae</taxon>
        <taxon>Clostridium</taxon>
    </lineage>
</organism>
<dbReference type="AlphaFoldDB" id="A0A127EIJ3"/>
<proteinExistence type="predicted"/>
<evidence type="ECO:0008006" key="3">
    <source>
        <dbReference type="Google" id="ProtNLM"/>
    </source>
</evidence>